<evidence type="ECO:0000313" key="1">
    <source>
        <dbReference type="EMBL" id="ACM37559.1"/>
    </source>
</evidence>
<dbReference type="GO" id="GO:0016301">
    <property type="term" value="F:kinase activity"/>
    <property type="evidence" value="ECO:0007669"/>
    <property type="project" value="UniProtKB-KW"/>
</dbReference>
<protein>
    <submittedName>
        <fullName evidence="1">Two component sensor kinase</fullName>
    </submittedName>
</protein>
<accession>B9JRE8</accession>
<name>B9JRE8_ALLAM</name>
<proteinExistence type="predicted"/>
<dbReference type="KEGG" id="avi:Avi_3556"/>
<sequence length="238" mass="25833">MICCKTYPEIVQIDFAISSDRRIEISIFANRHPIDTSALTHSLRSCFRALGFCFNAFPDAKPLRTFAGNALGGPSVKRLFAVAVLTLLLPNLSFADTLLFPSDNPVARITIPADWEPKETESGIDATSEDGAIYIAIDVANAKTTDKVIDDAIAFLQDNGVKIDGSTQKQSDEVINGMDMTNFDWTGVDEDGAVNVGLSLLSPRPGKLLVITYWGTKGKQEKHGAELQEIISSLKAAR</sequence>
<evidence type="ECO:0000313" key="2">
    <source>
        <dbReference type="Proteomes" id="UP000001596"/>
    </source>
</evidence>
<gene>
    <name evidence="1" type="ordered locus">Avi_3556</name>
</gene>
<reference evidence="1 2" key="1">
    <citation type="journal article" date="2009" name="J. Bacteriol.">
        <title>Genome sequences of three Agrobacterium biovars help elucidate the evolution of multichromosome genomes in bacteria.</title>
        <authorList>
            <person name="Slater S.C."/>
            <person name="Goldman B.S."/>
            <person name="Goodner B."/>
            <person name="Setubal J.C."/>
            <person name="Farrand S.K."/>
            <person name="Nester E.W."/>
            <person name="Burr T.J."/>
            <person name="Banta L."/>
            <person name="Dickerman A.W."/>
            <person name="Paulsen I."/>
            <person name="Otten L."/>
            <person name="Suen G."/>
            <person name="Welch R."/>
            <person name="Almeida N.F."/>
            <person name="Arnold F."/>
            <person name="Burton O.T."/>
            <person name="Du Z."/>
            <person name="Ewing A."/>
            <person name="Godsy E."/>
            <person name="Heisel S."/>
            <person name="Houmiel K.L."/>
            <person name="Jhaveri J."/>
            <person name="Lu J."/>
            <person name="Miller N.M."/>
            <person name="Norton S."/>
            <person name="Chen Q."/>
            <person name="Phoolcharoen W."/>
            <person name="Ohlin V."/>
            <person name="Ondrusek D."/>
            <person name="Pride N."/>
            <person name="Stricklin S.L."/>
            <person name="Sun J."/>
            <person name="Wheeler C."/>
            <person name="Wilson L."/>
            <person name="Zhu H."/>
            <person name="Wood D.W."/>
        </authorList>
    </citation>
    <scope>NUCLEOTIDE SEQUENCE [LARGE SCALE GENOMIC DNA]</scope>
    <source>
        <strain evidence="2">S4 / ATCC BAA-846</strain>
    </source>
</reference>
<keyword evidence="1" id="KW-0418">Kinase</keyword>
<dbReference type="HOGENOM" id="CLU_1163941_0_0_5"/>
<dbReference type="eggNOG" id="ENOG5033P3H">
    <property type="taxonomic scope" value="Bacteria"/>
</dbReference>
<keyword evidence="1" id="KW-0808">Transferase</keyword>
<dbReference type="Proteomes" id="UP000001596">
    <property type="component" value="Chromosome 1"/>
</dbReference>
<organism evidence="1 2">
    <name type="scientific">Allorhizobium ampelinum (strain ATCC BAA-846 / DSM 112012 / S4)</name>
    <name type="common">Agrobacterium vitis (strain S4)</name>
    <dbReference type="NCBI Taxonomy" id="311402"/>
    <lineage>
        <taxon>Bacteria</taxon>
        <taxon>Pseudomonadati</taxon>
        <taxon>Pseudomonadota</taxon>
        <taxon>Alphaproteobacteria</taxon>
        <taxon>Hyphomicrobiales</taxon>
        <taxon>Rhizobiaceae</taxon>
        <taxon>Rhizobium/Agrobacterium group</taxon>
        <taxon>Allorhizobium</taxon>
        <taxon>Allorhizobium ampelinum</taxon>
    </lineage>
</organism>
<dbReference type="AlphaFoldDB" id="B9JRE8"/>
<dbReference type="EMBL" id="CP000633">
    <property type="protein sequence ID" value="ACM37559.1"/>
    <property type="molecule type" value="Genomic_DNA"/>
</dbReference>
<keyword evidence="2" id="KW-1185">Reference proteome</keyword>